<proteinExistence type="predicted"/>
<comment type="caution">
    <text evidence="1">The sequence shown here is derived from an EMBL/GenBank/DDBJ whole genome shotgun (WGS) entry which is preliminary data.</text>
</comment>
<evidence type="ECO:0000313" key="1">
    <source>
        <dbReference type="EMBL" id="MEJ8475162.1"/>
    </source>
</evidence>
<dbReference type="Proteomes" id="UP001385499">
    <property type="component" value="Unassembled WGS sequence"/>
</dbReference>
<sequence>MVEYFSVGSKEPSFISELKLVESENRLRVKLDCILNSNGMELPKTGNSTEFAVVCTVVTIDLILVRLGRDKSTLRYEERFVLGLFAFLITHELARRTLADLGAAFASSALEVFSTEDIAEIYQLGKSYSRLRKHKAMHRVLVHTISDWLNEPSEEHLHDLAGVFNFCCRPN</sequence>
<reference evidence="1 2" key="1">
    <citation type="submission" date="2024-02" db="EMBL/GenBank/DDBJ databases">
        <title>Roseibium algae sp. nov., isolated from marine alga (Grateloupia sp.), showing potential in myo-inositol conversion.</title>
        <authorList>
            <person name="Wang Y."/>
        </authorList>
    </citation>
    <scope>NUCLEOTIDE SEQUENCE [LARGE SCALE GENOMIC DNA]</scope>
    <source>
        <strain evidence="1 2">H3510</strain>
    </source>
</reference>
<evidence type="ECO:0000313" key="2">
    <source>
        <dbReference type="Proteomes" id="UP001385499"/>
    </source>
</evidence>
<keyword evidence="2" id="KW-1185">Reference proteome</keyword>
<protein>
    <submittedName>
        <fullName evidence="1">Uncharacterized protein</fullName>
    </submittedName>
</protein>
<organism evidence="1 2">
    <name type="scientific">Roseibium algae</name>
    <dbReference type="NCBI Taxonomy" id="3123038"/>
    <lineage>
        <taxon>Bacteria</taxon>
        <taxon>Pseudomonadati</taxon>
        <taxon>Pseudomonadota</taxon>
        <taxon>Alphaproteobacteria</taxon>
        <taxon>Hyphomicrobiales</taxon>
        <taxon>Stappiaceae</taxon>
        <taxon>Roseibium</taxon>
    </lineage>
</organism>
<dbReference type="RefSeq" id="WP_340275082.1">
    <property type="nucleotide sequence ID" value="NZ_JBAKIA010000009.1"/>
</dbReference>
<name>A0ABU8TLW7_9HYPH</name>
<gene>
    <name evidence="1" type="ORF">V6575_13795</name>
</gene>
<accession>A0ABU8TLW7</accession>
<dbReference type="EMBL" id="JBAKIA010000009">
    <property type="protein sequence ID" value="MEJ8475162.1"/>
    <property type="molecule type" value="Genomic_DNA"/>
</dbReference>